<dbReference type="PANTHER" id="PTHR43581:SF2">
    <property type="entry name" value="EXCINUCLEASE ATPASE SUBUNIT"/>
    <property type="match status" value="1"/>
</dbReference>
<dbReference type="Pfam" id="PF13175">
    <property type="entry name" value="AAA_15"/>
    <property type="match status" value="1"/>
</dbReference>
<accession>A0A3L9ZRM7</accession>
<name>A0A3L9ZRM7_9FLAO</name>
<feature type="domain" description="DUF3696" evidence="1">
    <location>
        <begin position="291"/>
        <end position="338"/>
    </location>
</feature>
<reference evidence="4 5" key="1">
    <citation type="submission" date="2018-10" db="EMBL/GenBank/DDBJ databases">
        <title>Genomic Encyclopedia of Archaeal and Bacterial Type Strains, Phase II (KMG-II): from individual species to whole genera.</title>
        <authorList>
            <person name="Goeker M."/>
        </authorList>
    </citation>
    <scope>NUCLEOTIDE SEQUENCE [LARGE SCALE GENOMIC DNA]</scope>
    <source>
        <strain evidence="4 5">DSM 19727</strain>
    </source>
</reference>
<dbReference type="Pfam" id="PF12476">
    <property type="entry name" value="DUF3696"/>
    <property type="match status" value="1"/>
</dbReference>
<proteinExistence type="predicted"/>
<comment type="caution">
    <text evidence="4">The sequence shown here is derived from an EMBL/GenBank/DDBJ whole genome shotgun (WGS) entry which is preliminary data.</text>
</comment>
<dbReference type="PIRSF" id="PIRSF034888">
    <property type="entry name" value="P-loop_UCP034888"/>
    <property type="match status" value="1"/>
</dbReference>
<feature type="domain" description="Endonuclease GajA/Old nuclease/RecF-like AAA" evidence="2">
    <location>
        <begin position="1"/>
        <end position="78"/>
    </location>
</feature>
<evidence type="ECO:0000259" key="2">
    <source>
        <dbReference type="Pfam" id="PF13175"/>
    </source>
</evidence>
<dbReference type="Pfam" id="PF13304">
    <property type="entry name" value="AAA_21"/>
    <property type="match status" value="1"/>
</dbReference>
<dbReference type="InterPro" id="IPR014592">
    <property type="entry name" value="P-loop_UCP034888"/>
</dbReference>
<dbReference type="AlphaFoldDB" id="A0A3L9ZRM7"/>
<feature type="domain" description="ATPase AAA-type core" evidence="3">
    <location>
        <begin position="215"/>
        <end position="278"/>
    </location>
</feature>
<evidence type="ECO:0000313" key="5">
    <source>
        <dbReference type="Proteomes" id="UP000280368"/>
    </source>
</evidence>
<dbReference type="EMBL" id="REFH01000011">
    <property type="protein sequence ID" value="RMA73075.1"/>
    <property type="molecule type" value="Genomic_DNA"/>
</dbReference>
<dbReference type="GO" id="GO:0016887">
    <property type="term" value="F:ATP hydrolysis activity"/>
    <property type="evidence" value="ECO:0007669"/>
    <property type="project" value="InterPro"/>
</dbReference>
<dbReference type="InterPro" id="IPR051396">
    <property type="entry name" value="Bact_Antivir_Def_Nuclease"/>
</dbReference>
<dbReference type="SUPFAM" id="SSF52540">
    <property type="entry name" value="P-loop containing nucleoside triphosphate hydrolases"/>
    <property type="match status" value="1"/>
</dbReference>
<sequence length="339" mass="38210">MISTLNLSGFKSFLENEIEFNNLTILTGVNSSGKSSVLQALLILQNAFNNHSDILLEDHGSLKDIKNPYQKENIVFTVTDRDNHESELELVDDFLTGNNFKLFKDHLNFPEIIYISANRVGPRNTVPIYNNLSLVNKIGKNGENLFQFIRCYESHTLNSSLIHPNSEGNTVEFNIRGWLSVISPNVKFTYNIDEISDTSYGMFNGYRSTNVGFGLSYSLSVISALLISTLIPNSLLIIENPEAHLHPKGQIEIARLIALCSNLGTQIIIETHSDHVFDSIRVACKEIPGYNEKVQIHWFELNEFGNTKVISPTIDDDGRLDDWPKGLFDQFEINASKLL</sequence>
<dbReference type="PANTHER" id="PTHR43581">
    <property type="entry name" value="ATP/GTP PHOSPHATASE"/>
    <property type="match status" value="1"/>
</dbReference>
<keyword evidence="5" id="KW-1185">Reference proteome</keyword>
<dbReference type="InterPro" id="IPR022532">
    <property type="entry name" value="DUF3696"/>
</dbReference>
<evidence type="ECO:0000259" key="1">
    <source>
        <dbReference type="Pfam" id="PF12476"/>
    </source>
</evidence>
<protein>
    <submittedName>
        <fullName evidence="4">Putative ATPase</fullName>
    </submittedName>
</protein>
<dbReference type="OrthoDB" id="9792800at2"/>
<evidence type="ECO:0000313" key="4">
    <source>
        <dbReference type="EMBL" id="RMA73075.1"/>
    </source>
</evidence>
<dbReference type="InterPro" id="IPR003959">
    <property type="entry name" value="ATPase_AAA_core"/>
</dbReference>
<dbReference type="GO" id="GO:0005524">
    <property type="term" value="F:ATP binding"/>
    <property type="evidence" value="ECO:0007669"/>
    <property type="project" value="InterPro"/>
</dbReference>
<organism evidence="4 5">
    <name type="scientific">Flavobacterium weaverense</name>
    <dbReference type="NCBI Taxonomy" id="271156"/>
    <lineage>
        <taxon>Bacteria</taxon>
        <taxon>Pseudomonadati</taxon>
        <taxon>Bacteroidota</taxon>
        <taxon>Flavobacteriia</taxon>
        <taxon>Flavobacteriales</taxon>
        <taxon>Flavobacteriaceae</taxon>
        <taxon>Flavobacterium</taxon>
    </lineage>
</organism>
<dbReference type="InterPro" id="IPR041685">
    <property type="entry name" value="AAA_GajA/Old/RecF-like"/>
</dbReference>
<evidence type="ECO:0000259" key="3">
    <source>
        <dbReference type="Pfam" id="PF13304"/>
    </source>
</evidence>
<dbReference type="InterPro" id="IPR027417">
    <property type="entry name" value="P-loop_NTPase"/>
</dbReference>
<dbReference type="Gene3D" id="3.40.50.300">
    <property type="entry name" value="P-loop containing nucleotide triphosphate hydrolases"/>
    <property type="match status" value="2"/>
</dbReference>
<dbReference type="Proteomes" id="UP000280368">
    <property type="component" value="Unassembled WGS sequence"/>
</dbReference>
<gene>
    <name evidence="4" type="ORF">BC961_2678</name>
</gene>
<dbReference type="RefSeq" id="WP_121926252.1">
    <property type="nucleotide sequence ID" value="NZ_CBCSGA010000013.1"/>
</dbReference>